<accession>A0ABU7VPR0</accession>
<proteinExistence type="predicted"/>
<dbReference type="Proteomes" id="UP001306950">
    <property type="component" value="Unassembled WGS sequence"/>
</dbReference>
<organism evidence="1 2">
    <name type="scientific">Paenibacillus haidiansis</name>
    <dbReference type="NCBI Taxonomy" id="1574488"/>
    <lineage>
        <taxon>Bacteria</taxon>
        <taxon>Bacillati</taxon>
        <taxon>Bacillota</taxon>
        <taxon>Bacilli</taxon>
        <taxon>Bacillales</taxon>
        <taxon>Paenibacillaceae</taxon>
        <taxon>Paenibacillus</taxon>
    </lineage>
</organism>
<evidence type="ECO:0000313" key="2">
    <source>
        <dbReference type="Proteomes" id="UP001306950"/>
    </source>
</evidence>
<evidence type="ECO:0000313" key="1">
    <source>
        <dbReference type="EMBL" id="MEF2964907.1"/>
    </source>
</evidence>
<gene>
    <name evidence="1" type="ORF">V3851_03615</name>
</gene>
<reference evidence="1 2" key="1">
    <citation type="submission" date="2024-02" db="EMBL/GenBank/DDBJ databases">
        <title>A nitrogen-fixing paenibacillus bacterium.</title>
        <authorList>
            <person name="Zhang W.L."/>
            <person name="Chen S.F."/>
        </authorList>
    </citation>
    <scope>NUCLEOTIDE SEQUENCE [LARGE SCALE GENOMIC DNA]</scope>
    <source>
        <strain evidence="1 2">M1</strain>
    </source>
</reference>
<protein>
    <submittedName>
        <fullName evidence="1">Uncharacterized protein</fullName>
    </submittedName>
</protein>
<keyword evidence="2" id="KW-1185">Reference proteome</keyword>
<comment type="caution">
    <text evidence="1">The sequence shown here is derived from an EMBL/GenBank/DDBJ whole genome shotgun (WGS) entry which is preliminary data.</text>
</comment>
<sequence>MDAILYSNVPENDPAKAVVDIIPEVISVTDTSIKAKSRTIHGIKKEYVNFILVEDSSGIAIGDTLPDNLPNIQMPLNENDELKSRVAELELVISKFISGRPRTNDKYCNTKKLD</sequence>
<name>A0ABU7VPR0_9BACL</name>
<dbReference type="RefSeq" id="WP_331845103.1">
    <property type="nucleotide sequence ID" value="NZ_JAZHPZ010000001.1"/>
</dbReference>
<dbReference type="EMBL" id="JAZHPZ010000001">
    <property type="protein sequence ID" value="MEF2964907.1"/>
    <property type="molecule type" value="Genomic_DNA"/>
</dbReference>